<gene>
    <name evidence="1" type="primary">nagD_2</name>
    <name evidence="1" type="ORF">NCTC5050_05754</name>
</gene>
<keyword evidence="2" id="KW-1185">Reference proteome</keyword>
<proteinExistence type="predicted"/>
<protein>
    <submittedName>
        <fullName evidence="1">Phosphatase NagD</fullName>
    </submittedName>
</protein>
<dbReference type="Proteomes" id="UP000255382">
    <property type="component" value="Unassembled WGS sequence"/>
</dbReference>
<dbReference type="EMBL" id="UGLZ01000005">
    <property type="protein sequence ID" value="STV53306.1"/>
    <property type="molecule type" value="Genomic_DNA"/>
</dbReference>
<reference evidence="1 2" key="1">
    <citation type="submission" date="2018-06" db="EMBL/GenBank/DDBJ databases">
        <authorList>
            <consortium name="Pathogen Informatics"/>
            <person name="Doyle S."/>
        </authorList>
    </citation>
    <scope>NUCLEOTIDE SEQUENCE [LARGE SCALE GENOMIC DNA]</scope>
    <source>
        <strain evidence="1 2">NCTC5050</strain>
    </source>
</reference>
<organism evidence="1 2">
    <name type="scientific">Klebsiella pneumoniae subsp. ozaenae</name>
    <dbReference type="NCBI Taxonomy" id="574"/>
    <lineage>
        <taxon>Bacteria</taxon>
        <taxon>Pseudomonadati</taxon>
        <taxon>Pseudomonadota</taxon>
        <taxon>Gammaproteobacteria</taxon>
        <taxon>Enterobacterales</taxon>
        <taxon>Enterobacteriaceae</taxon>
        <taxon>Klebsiella/Raoultella group</taxon>
        <taxon>Klebsiella</taxon>
        <taxon>Klebsiella pneumoniae complex</taxon>
    </lineage>
</organism>
<sequence>MATADFLRRQEGKKAYVVGEGALIHELYKAGFTITDVNPDFVIVGENSLL</sequence>
<accession>A0A378BTZ0</accession>
<name>A0A378BTZ0_KLEPO</name>
<evidence type="ECO:0000313" key="1">
    <source>
        <dbReference type="EMBL" id="STV53306.1"/>
    </source>
</evidence>
<dbReference type="InterPro" id="IPR023214">
    <property type="entry name" value="HAD_sf"/>
</dbReference>
<dbReference type="Gene3D" id="3.40.50.1000">
    <property type="entry name" value="HAD superfamily/HAD-like"/>
    <property type="match status" value="1"/>
</dbReference>
<evidence type="ECO:0000313" key="2">
    <source>
        <dbReference type="Proteomes" id="UP000255382"/>
    </source>
</evidence>
<dbReference type="AlphaFoldDB" id="A0A378BTZ0"/>